<sequence>MKQRIFLLFVVLVFHSFTLLSQRTVRGKVLTSKEVALEGAAVYLNNTSIGTTTDENGEFELPVGNGNYDLIISFLGFETIQHPLKKDAPNKRLVFTMVAKTNMLDEVVISKKKKMSKEDRAYFMRQFKRNFLGKTNLASECEILNEDVIDFDFDRFSRTLEASVSKPIQIRHKGLGYLITYDLVHFKQTPRNIEYLGYTRYQKLKGSKRKQRKWAKKRQVAYQGSTMHFFRSIVNGKMKEEGFVVDHFKKIPNPARPHDSIIKKARRELGIIASNNRTVTINLGDSNLSTRTKRDSLQDILNKSRLSRTIDIDIKKNLTAKEFTFIQNSVNYISFTDYLKVKYMNEEEEDNYRPGSGKLDYQVSMVTLFVRNSPFDKLGVLMRPLDLFLTGYWGYEKLADALPLDYQPTK</sequence>
<dbReference type="EMBL" id="JBHULH010000011">
    <property type="protein sequence ID" value="MFD2568454.1"/>
    <property type="molecule type" value="Genomic_DNA"/>
</dbReference>
<comment type="caution">
    <text evidence="1">The sequence shown here is derived from an EMBL/GenBank/DDBJ whole genome shotgun (WGS) entry which is preliminary data.</text>
</comment>
<protein>
    <submittedName>
        <fullName evidence="1">Carboxypeptidase-like regulatory domain-containing protein</fullName>
    </submittedName>
</protein>
<accession>A0ABW5LWV8</accession>
<dbReference type="SUPFAM" id="SSF49464">
    <property type="entry name" value="Carboxypeptidase regulatory domain-like"/>
    <property type="match status" value="1"/>
</dbReference>
<dbReference type="RefSeq" id="WP_379667162.1">
    <property type="nucleotide sequence ID" value="NZ_JBHULH010000011.1"/>
</dbReference>
<evidence type="ECO:0000313" key="2">
    <source>
        <dbReference type="Proteomes" id="UP001597508"/>
    </source>
</evidence>
<evidence type="ECO:0000313" key="1">
    <source>
        <dbReference type="EMBL" id="MFD2568454.1"/>
    </source>
</evidence>
<dbReference type="Pfam" id="PF13715">
    <property type="entry name" value="CarbopepD_reg_2"/>
    <property type="match status" value="1"/>
</dbReference>
<keyword evidence="2" id="KW-1185">Reference proteome</keyword>
<proteinExistence type="predicted"/>
<reference evidence="2" key="1">
    <citation type="journal article" date="2019" name="Int. J. Syst. Evol. Microbiol.">
        <title>The Global Catalogue of Microorganisms (GCM) 10K type strain sequencing project: providing services to taxonomists for standard genome sequencing and annotation.</title>
        <authorList>
            <consortium name="The Broad Institute Genomics Platform"/>
            <consortium name="The Broad Institute Genome Sequencing Center for Infectious Disease"/>
            <person name="Wu L."/>
            <person name="Ma J."/>
        </authorList>
    </citation>
    <scope>NUCLEOTIDE SEQUENCE [LARGE SCALE GENOMIC DNA]</scope>
    <source>
        <strain evidence="2">KCTC 52127</strain>
    </source>
</reference>
<gene>
    <name evidence="1" type="ORF">ACFSRZ_13840</name>
</gene>
<name>A0ABW5LWV8_9FLAO</name>
<dbReference type="InterPro" id="IPR008969">
    <property type="entry name" value="CarboxyPept-like_regulatory"/>
</dbReference>
<dbReference type="Gene3D" id="2.60.40.1120">
    <property type="entry name" value="Carboxypeptidase-like, regulatory domain"/>
    <property type="match status" value="1"/>
</dbReference>
<dbReference type="Proteomes" id="UP001597508">
    <property type="component" value="Unassembled WGS sequence"/>
</dbReference>
<organism evidence="1 2">
    <name type="scientific">Pseudotenacibaculum haliotis</name>
    <dbReference type="NCBI Taxonomy" id="1862138"/>
    <lineage>
        <taxon>Bacteria</taxon>
        <taxon>Pseudomonadati</taxon>
        <taxon>Bacteroidota</taxon>
        <taxon>Flavobacteriia</taxon>
        <taxon>Flavobacteriales</taxon>
        <taxon>Flavobacteriaceae</taxon>
        <taxon>Pseudotenacibaculum</taxon>
    </lineage>
</organism>